<comment type="caution">
    <text evidence="3">The sequence shown here is derived from an EMBL/GenBank/DDBJ whole genome shotgun (WGS) entry which is preliminary data.</text>
</comment>
<dbReference type="EMBL" id="BAABAF010000004">
    <property type="protein sequence ID" value="GAA3760886.1"/>
    <property type="molecule type" value="Genomic_DNA"/>
</dbReference>
<evidence type="ECO:0000256" key="2">
    <source>
        <dbReference type="SAM" id="Phobius"/>
    </source>
</evidence>
<name>A0ABP7GCS7_9MICO</name>
<evidence type="ECO:0000313" key="3">
    <source>
        <dbReference type="EMBL" id="GAA3760886.1"/>
    </source>
</evidence>
<sequence length="187" mass="20351">MDGSGMRCDPGEMDDTRSSAGSEESTGGMRGEARDRNETAAERADRNWSDLLQELRVTQTGTQLIAGFLLTLPFQQRFTELGTLQLVIYIVLVFLAAFATGIGLAAVALHRGLFRRHRKPLLVATGDKLLRVNVGLTALLTSGIVLLIADVVWSSSVLGWVCGAVVLAMLLWLVPALERRASQTTRR</sequence>
<accession>A0ABP7GCS7</accession>
<keyword evidence="4" id="KW-1185">Reference proteome</keyword>
<feature type="transmembrane region" description="Helical" evidence="2">
    <location>
        <begin position="130"/>
        <end position="151"/>
    </location>
</feature>
<feature type="compositionally biased region" description="Basic and acidic residues" evidence="1">
    <location>
        <begin position="31"/>
        <end position="42"/>
    </location>
</feature>
<feature type="transmembrane region" description="Helical" evidence="2">
    <location>
        <begin position="157"/>
        <end position="177"/>
    </location>
</feature>
<feature type="transmembrane region" description="Helical" evidence="2">
    <location>
        <begin position="86"/>
        <end position="109"/>
    </location>
</feature>
<evidence type="ECO:0008006" key="5">
    <source>
        <dbReference type="Google" id="ProtNLM"/>
    </source>
</evidence>
<feature type="region of interest" description="Disordered" evidence="1">
    <location>
        <begin position="1"/>
        <end position="42"/>
    </location>
</feature>
<proteinExistence type="predicted"/>
<keyword evidence="2" id="KW-1133">Transmembrane helix</keyword>
<dbReference type="Pfam" id="PF19853">
    <property type="entry name" value="DUF6328"/>
    <property type="match status" value="1"/>
</dbReference>
<evidence type="ECO:0000313" key="4">
    <source>
        <dbReference type="Proteomes" id="UP001500540"/>
    </source>
</evidence>
<organism evidence="3 4">
    <name type="scientific">Microbacterium kribbense</name>
    <dbReference type="NCBI Taxonomy" id="433645"/>
    <lineage>
        <taxon>Bacteria</taxon>
        <taxon>Bacillati</taxon>
        <taxon>Actinomycetota</taxon>
        <taxon>Actinomycetes</taxon>
        <taxon>Micrococcales</taxon>
        <taxon>Microbacteriaceae</taxon>
        <taxon>Microbacterium</taxon>
    </lineage>
</organism>
<dbReference type="InterPro" id="IPR046291">
    <property type="entry name" value="DUF6328"/>
</dbReference>
<keyword evidence="2" id="KW-0472">Membrane</keyword>
<protein>
    <recommendedName>
        <fullName evidence="5">Sodium:proton antiporter</fullName>
    </recommendedName>
</protein>
<gene>
    <name evidence="3" type="ORF">GCM10022240_11810</name>
</gene>
<dbReference type="Proteomes" id="UP001500540">
    <property type="component" value="Unassembled WGS sequence"/>
</dbReference>
<evidence type="ECO:0000256" key="1">
    <source>
        <dbReference type="SAM" id="MobiDB-lite"/>
    </source>
</evidence>
<reference evidence="4" key="1">
    <citation type="journal article" date="2019" name="Int. J. Syst. Evol. Microbiol.">
        <title>The Global Catalogue of Microorganisms (GCM) 10K type strain sequencing project: providing services to taxonomists for standard genome sequencing and annotation.</title>
        <authorList>
            <consortium name="The Broad Institute Genomics Platform"/>
            <consortium name="The Broad Institute Genome Sequencing Center for Infectious Disease"/>
            <person name="Wu L."/>
            <person name="Ma J."/>
        </authorList>
    </citation>
    <scope>NUCLEOTIDE SEQUENCE [LARGE SCALE GENOMIC DNA]</scope>
    <source>
        <strain evidence="4">JCM 16950</strain>
    </source>
</reference>
<keyword evidence="2" id="KW-0812">Transmembrane</keyword>